<keyword evidence="6" id="KW-1185">Reference proteome</keyword>
<organism evidence="5 6">
    <name type="scientific">Caballeronia insecticola</name>
    <dbReference type="NCBI Taxonomy" id="758793"/>
    <lineage>
        <taxon>Bacteria</taxon>
        <taxon>Pseudomonadati</taxon>
        <taxon>Pseudomonadota</taxon>
        <taxon>Betaproteobacteria</taxon>
        <taxon>Burkholderiales</taxon>
        <taxon>Burkholderiaceae</taxon>
        <taxon>Caballeronia</taxon>
    </lineage>
</organism>
<reference evidence="5 6" key="1">
    <citation type="journal article" date="2013" name="Genome Announc.">
        <title>Complete Genome Sequence of Burkholderia sp. Strain RPE64, Bacterial Symbiont of the Bean Bug Riptortus pedestris.</title>
        <authorList>
            <person name="Shibata T.F."/>
            <person name="Maeda T."/>
            <person name="Nikoh N."/>
            <person name="Yamaguchi K."/>
            <person name="Oshima K."/>
            <person name="Hattori M."/>
            <person name="Nishiyama T."/>
            <person name="Hasebe M."/>
            <person name="Fukatsu T."/>
            <person name="Kikuchi Y."/>
            <person name="Shigenobu S."/>
        </authorList>
    </citation>
    <scope>NUCLEOTIDE SEQUENCE [LARGE SCALE GENOMIC DNA]</scope>
</reference>
<dbReference type="GO" id="GO:0043565">
    <property type="term" value="F:sequence-specific DNA binding"/>
    <property type="evidence" value="ECO:0007669"/>
    <property type="project" value="InterPro"/>
</dbReference>
<dbReference type="AlphaFoldDB" id="R4X2R6"/>
<keyword evidence="2" id="KW-0238">DNA-binding</keyword>
<sequence length="152" mass="17019">MLRAKDRMDAASHEAWTVSRLASVSGVSEAHFARSFKRAFGIPPHRYLLTRRIEQATTLLRDTDLSITDIAFATGWESLGTFGRIFRDITGRSPGEMRTEARAEARAGNAQLDRVPACVLKAAQRPDLTIAVLEKRRRVKKDKVRPSTKEAI</sequence>
<dbReference type="InterPro" id="IPR009057">
    <property type="entry name" value="Homeodomain-like_sf"/>
</dbReference>
<dbReference type="PANTHER" id="PTHR46796:SF14">
    <property type="entry name" value="TRANSCRIPTIONAL REGULATORY PROTEIN"/>
    <property type="match status" value="1"/>
</dbReference>
<dbReference type="InterPro" id="IPR018060">
    <property type="entry name" value="HTH_AraC"/>
</dbReference>
<evidence type="ECO:0000256" key="1">
    <source>
        <dbReference type="ARBA" id="ARBA00023015"/>
    </source>
</evidence>
<dbReference type="PATRIC" id="fig|758793.3.peg.4010"/>
<keyword evidence="3" id="KW-0804">Transcription</keyword>
<feature type="domain" description="HTH araC/xylS-type" evidence="4">
    <location>
        <begin position="2"/>
        <end position="100"/>
    </location>
</feature>
<evidence type="ECO:0000256" key="3">
    <source>
        <dbReference type="ARBA" id="ARBA00023163"/>
    </source>
</evidence>
<dbReference type="InterPro" id="IPR050204">
    <property type="entry name" value="AraC_XylS_family_regulators"/>
</dbReference>
<dbReference type="SUPFAM" id="SSF46689">
    <property type="entry name" value="Homeodomain-like"/>
    <property type="match status" value="2"/>
</dbReference>
<evidence type="ECO:0000313" key="5">
    <source>
        <dbReference type="EMBL" id="BAN25762.1"/>
    </source>
</evidence>
<dbReference type="SMART" id="SM00342">
    <property type="entry name" value="HTH_ARAC"/>
    <property type="match status" value="1"/>
</dbReference>
<evidence type="ECO:0000313" key="6">
    <source>
        <dbReference type="Proteomes" id="UP000013966"/>
    </source>
</evidence>
<dbReference type="Proteomes" id="UP000013966">
    <property type="component" value="Chromosome 2"/>
</dbReference>
<dbReference type="Gene3D" id="1.10.10.60">
    <property type="entry name" value="Homeodomain-like"/>
    <property type="match status" value="2"/>
</dbReference>
<gene>
    <name evidence="5" type="ORF">BRPE64_BCDS11010</name>
</gene>
<evidence type="ECO:0000259" key="4">
    <source>
        <dbReference type="PROSITE" id="PS01124"/>
    </source>
</evidence>
<accession>R4X2R6</accession>
<dbReference type="STRING" id="758793.BRPE64_BCDS11010"/>
<dbReference type="GO" id="GO:0003700">
    <property type="term" value="F:DNA-binding transcription factor activity"/>
    <property type="evidence" value="ECO:0007669"/>
    <property type="project" value="InterPro"/>
</dbReference>
<dbReference type="PROSITE" id="PS01124">
    <property type="entry name" value="HTH_ARAC_FAMILY_2"/>
    <property type="match status" value="1"/>
</dbReference>
<dbReference type="HOGENOM" id="CLU_000445_81_13_4"/>
<name>R4X2R6_9BURK</name>
<proteinExistence type="predicted"/>
<dbReference type="KEGG" id="buo:BRPE64_BCDS11010"/>
<dbReference type="PANTHER" id="PTHR46796">
    <property type="entry name" value="HTH-TYPE TRANSCRIPTIONAL ACTIVATOR RHAS-RELATED"/>
    <property type="match status" value="1"/>
</dbReference>
<reference evidence="5 6" key="2">
    <citation type="journal article" date="2018" name="Int. J. Syst. Evol. Microbiol.">
        <title>Burkholderia insecticola sp. nov., a gut symbiotic bacterium of the bean bug Riptortus pedestris.</title>
        <authorList>
            <person name="Takeshita K."/>
            <person name="Tamaki H."/>
            <person name="Ohbayashi T."/>
            <person name="Meng X.-Y."/>
            <person name="Sone T."/>
            <person name="Mitani Y."/>
            <person name="Peeters C."/>
            <person name="Kikuchi Y."/>
            <person name="Vandamme P."/>
        </authorList>
    </citation>
    <scope>NUCLEOTIDE SEQUENCE [LARGE SCALE GENOMIC DNA]</scope>
    <source>
        <strain evidence="5">RPE64</strain>
    </source>
</reference>
<protein>
    <submittedName>
        <fullName evidence="5">Transcriptional regulator AraC family</fullName>
    </submittedName>
</protein>
<keyword evidence="1" id="KW-0805">Transcription regulation</keyword>
<dbReference type="Pfam" id="PF12833">
    <property type="entry name" value="HTH_18"/>
    <property type="match status" value="1"/>
</dbReference>
<evidence type="ECO:0000256" key="2">
    <source>
        <dbReference type="ARBA" id="ARBA00023125"/>
    </source>
</evidence>
<dbReference type="EMBL" id="AP013059">
    <property type="protein sequence ID" value="BAN25762.1"/>
    <property type="molecule type" value="Genomic_DNA"/>
</dbReference>